<evidence type="ECO:0000313" key="2">
    <source>
        <dbReference type="Proteomes" id="UP001497623"/>
    </source>
</evidence>
<accession>A0AAV2SV69</accession>
<sequence length="106" mass="11812">ENLNFPAAPMSKVCKGRQLRRRTLKLLHIEETTATDADLTSSLGDESIDIARKEVQQQREGRLLFTVWNSSTTSRTITSYSINRGITISALARCTFTGFTTTSPEC</sequence>
<comment type="caution">
    <text evidence="1">The sequence shown here is derived from an EMBL/GenBank/DDBJ whole genome shotgun (WGS) entry which is preliminary data.</text>
</comment>
<feature type="non-terminal residue" evidence="1">
    <location>
        <position position="1"/>
    </location>
</feature>
<organism evidence="1 2">
    <name type="scientific">Meganyctiphanes norvegica</name>
    <name type="common">Northern krill</name>
    <name type="synonym">Thysanopoda norvegica</name>
    <dbReference type="NCBI Taxonomy" id="48144"/>
    <lineage>
        <taxon>Eukaryota</taxon>
        <taxon>Metazoa</taxon>
        <taxon>Ecdysozoa</taxon>
        <taxon>Arthropoda</taxon>
        <taxon>Crustacea</taxon>
        <taxon>Multicrustacea</taxon>
        <taxon>Malacostraca</taxon>
        <taxon>Eumalacostraca</taxon>
        <taxon>Eucarida</taxon>
        <taxon>Euphausiacea</taxon>
        <taxon>Euphausiidae</taxon>
        <taxon>Meganyctiphanes</taxon>
    </lineage>
</organism>
<dbReference type="EMBL" id="CAXKWB010131944">
    <property type="protein sequence ID" value="CAL4242792.1"/>
    <property type="molecule type" value="Genomic_DNA"/>
</dbReference>
<protein>
    <submittedName>
        <fullName evidence="1">Uncharacterized protein</fullName>
    </submittedName>
</protein>
<keyword evidence="2" id="KW-1185">Reference proteome</keyword>
<reference evidence="1 2" key="1">
    <citation type="submission" date="2024-05" db="EMBL/GenBank/DDBJ databases">
        <authorList>
            <person name="Wallberg A."/>
        </authorList>
    </citation>
    <scope>NUCLEOTIDE SEQUENCE [LARGE SCALE GENOMIC DNA]</scope>
</reference>
<gene>
    <name evidence="1" type="ORF">MNOR_LOCUS40799</name>
</gene>
<name>A0AAV2SV69_MEGNR</name>
<dbReference type="AlphaFoldDB" id="A0AAV2SV69"/>
<evidence type="ECO:0000313" key="1">
    <source>
        <dbReference type="EMBL" id="CAL4242792.1"/>
    </source>
</evidence>
<dbReference type="Proteomes" id="UP001497623">
    <property type="component" value="Unassembled WGS sequence"/>
</dbReference>
<proteinExistence type="predicted"/>